<dbReference type="OrthoDB" id="9833412at2"/>
<dbReference type="AlphaFoldDB" id="A0A346Y0K2"/>
<evidence type="ECO:0000313" key="2">
    <source>
        <dbReference type="Proteomes" id="UP000264006"/>
    </source>
</evidence>
<proteinExistence type="predicted"/>
<organism evidence="1 2">
    <name type="scientific">Euzebya pacifica</name>
    <dbReference type="NCBI Taxonomy" id="1608957"/>
    <lineage>
        <taxon>Bacteria</taxon>
        <taxon>Bacillati</taxon>
        <taxon>Actinomycetota</taxon>
        <taxon>Nitriliruptoria</taxon>
        <taxon>Euzebyales</taxon>
    </lineage>
</organism>
<protein>
    <submittedName>
        <fullName evidence="1">Uncharacterized protein</fullName>
    </submittedName>
</protein>
<dbReference type="Proteomes" id="UP000264006">
    <property type="component" value="Chromosome"/>
</dbReference>
<evidence type="ECO:0000313" key="1">
    <source>
        <dbReference type="EMBL" id="AXV07999.1"/>
    </source>
</evidence>
<dbReference type="EMBL" id="CP031165">
    <property type="protein sequence ID" value="AXV07999.1"/>
    <property type="molecule type" value="Genomic_DNA"/>
</dbReference>
<reference evidence="1 2" key="1">
    <citation type="submission" date="2018-09" db="EMBL/GenBank/DDBJ databases">
        <title>Complete genome sequence of Euzebya sp. DY32-46 isolated from seawater of Pacific Ocean.</title>
        <authorList>
            <person name="Xu L."/>
            <person name="Wu Y.-H."/>
            <person name="Xu X.-W."/>
        </authorList>
    </citation>
    <scope>NUCLEOTIDE SEQUENCE [LARGE SCALE GENOMIC DNA]</scope>
    <source>
        <strain evidence="1 2">DY32-46</strain>
    </source>
</reference>
<dbReference type="KEGG" id="euz:DVS28_a3324"/>
<dbReference type="RefSeq" id="WP_114592405.1">
    <property type="nucleotide sequence ID" value="NZ_CAXIBR010000023.1"/>
</dbReference>
<accession>A0A346Y0K2</accession>
<keyword evidence="2" id="KW-1185">Reference proteome</keyword>
<name>A0A346Y0K2_9ACTN</name>
<sequence length="145" mass="16591">MHDAKGNAVTIDLTEDTTHRRFGAATLPVGRRAQLIALQQQLEWCEQAVIRTQRDADRAMRNSDLPDAERWQAVQRLRALSWKVCREVLPLISRVPPGLRDHDAFRGVEEAGHSLRRRTEDAMRDNANYAVDLVNAANDRTPVRW</sequence>
<gene>
    <name evidence="1" type="ORF">DVS28_a3324</name>
</gene>